<dbReference type="EMBL" id="CAJPIZ010012849">
    <property type="protein sequence ID" value="CAG2113935.1"/>
    <property type="molecule type" value="Genomic_DNA"/>
</dbReference>
<dbReference type="FunFam" id="3.10.20.90:FF:000064">
    <property type="entry name" value="Putative ubiquitin carboxyl-terminal hydrolase 7"/>
    <property type="match status" value="1"/>
</dbReference>
<accession>A0A7R9L1T8</accession>
<dbReference type="Pfam" id="PF14533">
    <property type="entry name" value="USP7_C2"/>
    <property type="match status" value="1"/>
</dbReference>
<comment type="catalytic activity">
    <reaction evidence="1">
        <text>Thiol-dependent hydrolysis of ester, thioester, amide, peptide and isopeptide bonds formed by the C-terminal Gly of ubiquitin (a 76-residue protein attached to proteins as an intracellular targeting signal).</text>
        <dbReference type="EC" id="3.4.19.12"/>
    </reaction>
</comment>
<keyword evidence="4" id="KW-0645">Protease</keyword>
<dbReference type="AlphaFoldDB" id="A0A7R9L1T8"/>
<proteinExistence type="inferred from homology"/>
<dbReference type="InterPro" id="IPR024729">
    <property type="entry name" value="USP7_ICP0-binding_dom"/>
</dbReference>
<dbReference type="GO" id="GO:0004843">
    <property type="term" value="F:cysteine-type deubiquitinase activity"/>
    <property type="evidence" value="ECO:0007669"/>
    <property type="project" value="UniProtKB-EC"/>
</dbReference>
<evidence type="ECO:0000256" key="2">
    <source>
        <dbReference type="ARBA" id="ARBA00009085"/>
    </source>
</evidence>
<protein>
    <recommendedName>
        <fullName evidence="3">ubiquitinyl hydrolase 1</fullName>
        <ecNumber evidence="3">3.4.19.12</ecNumber>
    </recommendedName>
</protein>
<evidence type="ECO:0000259" key="9">
    <source>
        <dbReference type="Pfam" id="PF14533"/>
    </source>
</evidence>
<dbReference type="InterPro" id="IPR029346">
    <property type="entry name" value="USP_C"/>
</dbReference>
<feature type="non-terminal residue" evidence="10">
    <location>
        <position position="1"/>
    </location>
</feature>
<evidence type="ECO:0000256" key="1">
    <source>
        <dbReference type="ARBA" id="ARBA00000707"/>
    </source>
</evidence>
<evidence type="ECO:0000313" key="10">
    <source>
        <dbReference type="EMBL" id="CAD7633505.1"/>
    </source>
</evidence>
<reference evidence="10" key="1">
    <citation type="submission" date="2020-11" db="EMBL/GenBank/DDBJ databases">
        <authorList>
            <person name="Tran Van P."/>
        </authorList>
    </citation>
    <scope>NUCLEOTIDE SEQUENCE</scope>
</reference>
<feature type="domain" description="Ubiquitin carboxyl-terminal hydrolase C-terminal" evidence="9">
    <location>
        <begin position="333"/>
        <end position="550"/>
    </location>
</feature>
<evidence type="ECO:0000256" key="5">
    <source>
        <dbReference type="ARBA" id="ARBA00022786"/>
    </source>
</evidence>
<comment type="similarity">
    <text evidence="2">Belongs to the peptidase C19 family.</text>
</comment>
<dbReference type="Pfam" id="PF12436">
    <property type="entry name" value="USP7_ICP0_bdg"/>
    <property type="match status" value="1"/>
</dbReference>
<evidence type="ECO:0000313" key="11">
    <source>
        <dbReference type="Proteomes" id="UP000759131"/>
    </source>
</evidence>
<evidence type="ECO:0000256" key="3">
    <source>
        <dbReference type="ARBA" id="ARBA00012759"/>
    </source>
</evidence>
<evidence type="ECO:0000259" key="8">
    <source>
        <dbReference type="Pfam" id="PF12436"/>
    </source>
</evidence>
<keyword evidence="6" id="KW-0378">Hydrolase</keyword>
<name>A0A7R9L1T8_9ACAR</name>
<feature type="domain" description="Ubiquitin carboxyl-terminal hydrolase 7 ICP0-binding" evidence="8">
    <location>
        <begin position="79"/>
        <end position="323"/>
    </location>
</feature>
<dbReference type="Gene3D" id="3.10.20.90">
    <property type="entry name" value="Phosphatidylinositol 3-kinase Catalytic Subunit, Chain A, domain 1"/>
    <property type="match status" value="2"/>
</dbReference>
<evidence type="ECO:0000256" key="7">
    <source>
        <dbReference type="ARBA" id="ARBA00022807"/>
    </source>
</evidence>
<keyword evidence="11" id="KW-1185">Reference proteome</keyword>
<sequence>ERLQEEKRQEALRRKERNEAHLFMNIHIFTEDSFMGHKGCDLYDSEKSVYKVFKVRKQSTLKEAAELIAEQMKYPLNAMRIWPIISRANETMRPSSLDFDSESSRPITDICESQNPWNIFLELIEPDSEVQTLSKIDKESDVLLFFKLYDPKNCFISYCGHGLLSCNSRTRDIMPFLNKKAGYPIDTPLELYEEVKPNMVERIDDLDAPLNKVLDELMDGDIIVFQRADLNLGPECELPNVKEYFKDLLFRVEVTFCDKTNPSDVGFIIELSLKMNYEQIANAVAQRLGTDPYLIQFFKNQSYRDGPAGPLRCNYDGTLKDILVYYKPRQPKKIYYQQLTIRINELENKKPFKCIWVNSKLKEEKELQLYPNKNGTVHDLIEEAKKQIEMNEDWSQKLRLLEVTSYKIHQILAEDILLECLNSTGNKTYRIEETPKDELRMESGEFLVPVAHFHKEAYQTFGVPFLLKLKHKEMFTSVKDRIQKKLDIPDKEFEKYKFALVTTGRIQFINEENEYVINKEDFHGHTINSPLQNSSPPKPWLGLEHVNKAPKRSRYNYLEKAIKIHN</sequence>
<evidence type="ECO:0000256" key="4">
    <source>
        <dbReference type="ARBA" id="ARBA00022670"/>
    </source>
</evidence>
<dbReference type="EC" id="3.4.19.12" evidence="3"/>
<dbReference type="EMBL" id="OC867424">
    <property type="protein sequence ID" value="CAD7633505.1"/>
    <property type="molecule type" value="Genomic_DNA"/>
</dbReference>
<evidence type="ECO:0000256" key="6">
    <source>
        <dbReference type="ARBA" id="ARBA00022801"/>
    </source>
</evidence>
<keyword evidence="7" id="KW-0788">Thiol protease</keyword>
<organism evidence="10">
    <name type="scientific">Medioppia subpectinata</name>
    <dbReference type="NCBI Taxonomy" id="1979941"/>
    <lineage>
        <taxon>Eukaryota</taxon>
        <taxon>Metazoa</taxon>
        <taxon>Ecdysozoa</taxon>
        <taxon>Arthropoda</taxon>
        <taxon>Chelicerata</taxon>
        <taxon>Arachnida</taxon>
        <taxon>Acari</taxon>
        <taxon>Acariformes</taxon>
        <taxon>Sarcoptiformes</taxon>
        <taxon>Oribatida</taxon>
        <taxon>Brachypylina</taxon>
        <taxon>Oppioidea</taxon>
        <taxon>Oppiidae</taxon>
        <taxon>Medioppia</taxon>
    </lineage>
</organism>
<dbReference type="GO" id="GO:0006508">
    <property type="term" value="P:proteolysis"/>
    <property type="evidence" value="ECO:0007669"/>
    <property type="project" value="UniProtKB-KW"/>
</dbReference>
<dbReference type="OrthoDB" id="289038at2759"/>
<keyword evidence="5" id="KW-0833">Ubl conjugation pathway</keyword>
<gene>
    <name evidence="10" type="ORF">OSB1V03_LOCUS13902</name>
</gene>
<dbReference type="Proteomes" id="UP000759131">
    <property type="component" value="Unassembled WGS sequence"/>
</dbReference>